<evidence type="ECO:0000313" key="3">
    <source>
        <dbReference type="Proteomes" id="UP000002630"/>
    </source>
</evidence>
<gene>
    <name evidence="2" type="ORF">Esi_0333_0007</name>
</gene>
<keyword evidence="3" id="KW-1185">Reference proteome</keyword>
<dbReference type="InParanoid" id="D7FXU7"/>
<evidence type="ECO:0000256" key="1">
    <source>
        <dbReference type="SAM" id="MobiDB-lite"/>
    </source>
</evidence>
<sequence length="37" mass="4012">MTSPPRLPCTPVELSRSLGTLTAARRRRDGQTRCGVA</sequence>
<name>D7FXU7_ECTSI</name>
<dbReference type="Proteomes" id="UP000002630">
    <property type="component" value="Linkage Group LG24"/>
</dbReference>
<organism evidence="2 3">
    <name type="scientific">Ectocarpus siliculosus</name>
    <name type="common">Brown alga</name>
    <name type="synonym">Conferva siliculosa</name>
    <dbReference type="NCBI Taxonomy" id="2880"/>
    <lineage>
        <taxon>Eukaryota</taxon>
        <taxon>Sar</taxon>
        <taxon>Stramenopiles</taxon>
        <taxon>Ochrophyta</taxon>
        <taxon>PX clade</taxon>
        <taxon>Phaeophyceae</taxon>
        <taxon>Ectocarpales</taxon>
        <taxon>Ectocarpaceae</taxon>
        <taxon>Ectocarpus</taxon>
    </lineage>
</organism>
<protein>
    <submittedName>
        <fullName evidence="2">Uncharacterized protein</fullName>
    </submittedName>
</protein>
<proteinExistence type="predicted"/>
<dbReference type="EMBL" id="FN649749">
    <property type="protein sequence ID" value="CBJ32360.1"/>
    <property type="molecule type" value="Genomic_DNA"/>
</dbReference>
<accession>D7FXU7</accession>
<reference evidence="2 3" key="1">
    <citation type="journal article" date="2010" name="Nature">
        <title>The Ectocarpus genome and the independent evolution of multicellularity in brown algae.</title>
        <authorList>
            <person name="Cock J.M."/>
            <person name="Sterck L."/>
            <person name="Rouze P."/>
            <person name="Scornet D."/>
            <person name="Allen A.E."/>
            <person name="Amoutzias G."/>
            <person name="Anthouard V."/>
            <person name="Artiguenave F."/>
            <person name="Aury J.M."/>
            <person name="Badger J.H."/>
            <person name="Beszteri B."/>
            <person name="Billiau K."/>
            <person name="Bonnet E."/>
            <person name="Bothwell J.H."/>
            <person name="Bowler C."/>
            <person name="Boyen C."/>
            <person name="Brownlee C."/>
            <person name="Carrano C.J."/>
            <person name="Charrier B."/>
            <person name="Cho G.Y."/>
            <person name="Coelho S.M."/>
            <person name="Collen J."/>
            <person name="Corre E."/>
            <person name="Da Silva C."/>
            <person name="Delage L."/>
            <person name="Delaroque N."/>
            <person name="Dittami S.M."/>
            <person name="Doulbeau S."/>
            <person name="Elias M."/>
            <person name="Farnham G."/>
            <person name="Gachon C.M."/>
            <person name="Gschloessl B."/>
            <person name="Heesch S."/>
            <person name="Jabbari K."/>
            <person name="Jubin C."/>
            <person name="Kawai H."/>
            <person name="Kimura K."/>
            <person name="Kloareg B."/>
            <person name="Kupper F.C."/>
            <person name="Lang D."/>
            <person name="Le Bail A."/>
            <person name="Leblanc C."/>
            <person name="Lerouge P."/>
            <person name="Lohr M."/>
            <person name="Lopez P.J."/>
            <person name="Martens C."/>
            <person name="Maumus F."/>
            <person name="Michel G."/>
            <person name="Miranda-Saavedra D."/>
            <person name="Morales J."/>
            <person name="Moreau H."/>
            <person name="Motomura T."/>
            <person name="Nagasato C."/>
            <person name="Napoli C.A."/>
            <person name="Nelson D.R."/>
            <person name="Nyvall-Collen P."/>
            <person name="Peters A.F."/>
            <person name="Pommier C."/>
            <person name="Potin P."/>
            <person name="Poulain J."/>
            <person name="Quesneville H."/>
            <person name="Read B."/>
            <person name="Rensing S.A."/>
            <person name="Ritter A."/>
            <person name="Rousvoal S."/>
            <person name="Samanta M."/>
            <person name="Samson G."/>
            <person name="Schroeder D.C."/>
            <person name="Segurens B."/>
            <person name="Strittmatter M."/>
            <person name="Tonon T."/>
            <person name="Tregear J.W."/>
            <person name="Valentin K."/>
            <person name="von Dassow P."/>
            <person name="Yamagishi T."/>
            <person name="Van de Peer Y."/>
            <person name="Wincker P."/>
        </authorList>
    </citation>
    <scope>NUCLEOTIDE SEQUENCE [LARGE SCALE GENOMIC DNA]</scope>
    <source>
        <strain evidence="3">Ec32 / CCAP1310/4</strain>
    </source>
</reference>
<feature type="region of interest" description="Disordered" evidence="1">
    <location>
        <begin position="1"/>
        <end position="37"/>
    </location>
</feature>
<evidence type="ECO:0000313" key="2">
    <source>
        <dbReference type="EMBL" id="CBJ32360.1"/>
    </source>
</evidence>
<dbReference type="AlphaFoldDB" id="D7FXU7"/>
<dbReference type="EMBL" id="FN648524">
    <property type="protein sequence ID" value="CBJ32360.1"/>
    <property type="molecule type" value="Genomic_DNA"/>
</dbReference>